<reference evidence="1 2" key="1">
    <citation type="journal article" date="2016" name="Nat. Commun.">
        <title>Thousands of microbial genomes shed light on interconnected biogeochemical processes in an aquifer system.</title>
        <authorList>
            <person name="Anantharaman K."/>
            <person name="Brown C.T."/>
            <person name="Hug L.A."/>
            <person name="Sharon I."/>
            <person name="Castelle C.J."/>
            <person name="Probst A.J."/>
            <person name="Thomas B.C."/>
            <person name="Singh A."/>
            <person name="Wilkins M.J."/>
            <person name="Karaoz U."/>
            <person name="Brodie E.L."/>
            <person name="Williams K.H."/>
            <person name="Hubbard S.S."/>
            <person name="Banfield J.F."/>
        </authorList>
    </citation>
    <scope>NUCLEOTIDE SEQUENCE [LARGE SCALE GENOMIC DNA]</scope>
</reference>
<evidence type="ECO:0000313" key="2">
    <source>
        <dbReference type="Proteomes" id="UP000177392"/>
    </source>
</evidence>
<dbReference type="EMBL" id="MHQB01000024">
    <property type="protein sequence ID" value="OGZ93925.1"/>
    <property type="molecule type" value="Genomic_DNA"/>
</dbReference>
<evidence type="ECO:0000313" key="1">
    <source>
        <dbReference type="EMBL" id="OGZ93925.1"/>
    </source>
</evidence>
<proteinExistence type="predicted"/>
<dbReference type="Proteomes" id="UP000177392">
    <property type="component" value="Unassembled WGS sequence"/>
</dbReference>
<gene>
    <name evidence="1" type="ORF">A2131_00160</name>
</gene>
<organism evidence="1 2">
    <name type="scientific">Candidatus Sungbacteria bacterium GWC2_49_10</name>
    <dbReference type="NCBI Taxonomy" id="1802263"/>
    <lineage>
        <taxon>Bacteria</taxon>
        <taxon>Candidatus Sungiibacteriota</taxon>
    </lineage>
</organism>
<sequence>MEKSMNEVLILPEELEFRNKCVEDHERLLERGFPAVSIKFSREGFPAPGYLVAEFRLEGKPMFKICYSPFYHNPKHEDLFEGYTVYGWARLRTLLVEAALDVIDREIARLERIRWNKRIGLPHNTFIIPTMLYRVTTLT</sequence>
<comment type="caution">
    <text evidence="1">The sequence shown here is derived from an EMBL/GenBank/DDBJ whole genome shotgun (WGS) entry which is preliminary data.</text>
</comment>
<accession>A0A1G2K3G3</accession>
<dbReference type="AlphaFoldDB" id="A0A1G2K3G3"/>
<name>A0A1G2K3G3_9BACT</name>
<protein>
    <submittedName>
        <fullName evidence="1">Uncharacterized protein</fullName>
    </submittedName>
</protein>